<dbReference type="PANTHER" id="PTHR43643:SF3">
    <property type="entry name" value="HISTIDINOL-PHOSPHATE AMINOTRANSFERASE"/>
    <property type="match status" value="1"/>
</dbReference>
<dbReference type="Gene3D" id="3.40.640.10">
    <property type="entry name" value="Type I PLP-dependent aspartate aminotransferase-like (Major domain)"/>
    <property type="match status" value="1"/>
</dbReference>
<feature type="domain" description="Aminotransferase class I/classII large" evidence="7">
    <location>
        <begin position="40"/>
        <end position="354"/>
    </location>
</feature>
<evidence type="ECO:0000313" key="8">
    <source>
        <dbReference type="EMBL" id="AUW93285.1"/>
    </source>
</evidence>
<gene>
    <name evidence="6" type="primary">hisC</name>
    <name evidence="8" type="ORF">BXT84_04390</name>
</gene>
<comment type="subunit">
    <text evidence="2 6">Homodimer.</text>
</comment>
<proteinExistence type="inferred from homology"/>
<dbReference type="InterPro" id="IPR015421">
    <property type="entry name" value="PyrdxlP-dep_Trfase_major"/>
</dbReference>
<evidence type="ECO:0000256" key="1">
    <source>
        <dbReference type="ARBA" id="ARBA00001933"/>
    </source>
</evidence>
<dbReference type="InterPro" id="IPR004839">
    <property type="entry name" value="Aminotransferase_I/II_large"/>
</dbReference>
<reference evidence="8 9" key="1">
    <citation type="journal article" date="2019" name="Sci. Rep.">
        <title>Sulfobacillus thermotolerans: new insights into resistance and metabolic capacities of acidophilic chemolithotrophs.</title>
        <authorList>
            <person name="Panyushkina A.E."/>
            <person name="Babenko V.V."/>
            <person name="Nikitina A.S."/>
            <person name="Selezneva O.V."/>
            <person name="Tsaplina I.A."/>
            <person name="Letarova M.A."/>
            <person name="Kostryukova E.S."/>
            <person name="Letarov A.V."/>
        </authorList>
    </citation>
    <scope>NUCLEOTIDE SEQUENCE [LARGE SCALE GENOMIC DNA]</scope>
    <source>
        <strain evidence="8 9">Kr1</strain>
    </source>
</reference>
<protein>
    <recommendedName>
        <fullName evidence="6">Histidinol-phosphate aminotransferase</fullName>
        <ecNumber evidence="6">2.6.1.9</ecNumber>
    </recommendedName>
    <alternativeName>
        <fullName evidence="6">Imidazole acetol-phosphate transaminase</fullName>
    </alternativeName>
</protein>
<dbReference type="Proteomes" id="UP000325292">
    <property type="component" value="Chromosome"/>
</dbReference>
<sequence>MGRKRGSAVIAPKPSIKQLNPYVPGRSIESVMKDTGISTLVKLSSNESLWGPSPRAIEAAQQAVASGLTFYPESDPASLYETLGRIHHFAPTQLIVGNGADELLELITVTYAGANDEVIYPVPSFSAYRHGTLMTGARGVTAQLTPEGAVDLEDVLNQVTDRTRIIFLCTPNNPTGGIIKHTAWESFLAALPDNILVVLDQAYVEFANHTEHLQAQESIAKGHPVIMVRTLSKIYALAGLRIGWAAAPDYIISPLKTARQPFSVNRVALSAAQAALEDQTYIQNVLSETITARQYMARQWQTRGYSFWPSYANFVTVDLKSDARVWAAKLEQAGFITRPASAWGLPHHLRVTVAPIPILEQFFAAFDAIGRG</sequence>
<dbReference type="PANTHER" id="PTHR43643">
    <property type="entry name" value="HISTIDINOL-PHOSPHATE AMINOTRANSFERASE 2"/>
    <property type="match status" value="1"/>
</dbReference>
<comment type="similarity">
    <text evidence="6">Belongs to the class-II pyridoxal-phosphate-dependent aminotransferase family. Histidinol-phosphate aminotransferase subfamily.</text>
</comment>
<comment type="cofactor">
    <cofactor evidence="1 6">
        <name>pyridoxal 5'-phosphate</name>
        <dbReference type="ChEBI" id="CHEBI:597326"/>
    </cofactor>
</comment>
<keyword evidence="6" id="KW-0368">Histidine biosynthesis</keyword>
<keyword evidence="9" id="KW-1185">Reference proteome</keyword>
<feature type="modified residue" description="N6-(pyridoxal phosphate)lysine" evidence="6">
    <location>
        <position position="233"/>
    </location>
</feature>
<comment type="pathway">
    <text evidence="6">Amino-acid biosynthesis; L-histidine biosynthesis; L-histidine from 5-phospho-alpha-D-ribose 1-diphosphate: step 7/9.</text>
</comment>
<accession>A0ABM6RPH7</accession>
<dbReference type="EMBL" id="CP019454">
    <property type="protein sequence ID" value="AUW93285.1"/>
    <property type="molecule type" value="Genomic_DNA"/>
</dbReference>
<keyword evidence="4 6" id="KW-0808">Transferase</keyword>
<dbReference type="InterPro" id="IPR050106">
    <property type="entry name" value="HistidinolP_aminotransfase"/>
</dbReference>
<evidence type="ECO:0000313" key="9">
    <source>
        <dbReference type="Proteomes" id="UP000325292"/>
    </source>
</evidence>
<evidence type="ECO:0000256" key="5">
    <source>
        <dbReference type="ARBA" id="ARBA00022898"/>
    </source>
</evidence>
<keyword evidence="6" id="KW-0028">Amino-acid biosynthesis</keyword>
<evidence type="ECO:0000256" key="6">
    <source>
        <dbReference type="HAMAP-Rule" id="MF_01023"/>
    </source>
</evidence>
<evidence type="ECO:0000256" key="4">
    <source>
        <dbReference type="ARBA" id="ARBA00022679"/>
    </source>
</evidence>
<dbReference type="NCBIfam" id="TIGR01141">
    <property type="entry name" value="hisC"/>
    <property type="match status" value="1"/>
</dbReference>
<evidence type="ECO:0000259" key="7">
    <source>
        <dbReference type="Pfam" id="PF00155"/>
    </source>
</evidence>
<dbReference type="CDD" id="cd00609">
    <property type="entry name" value="AAT_like"/>
    <property type="match status" value="1"/>
</dbReference>
<dbReference type="EC" id="2.6.1.9" evidence="6"/>
<dbReference type="SUPFAM" id="SSF53383">
    <property type="entry name" value="PLP-dependent transferases"/>
    <property type="match status" value="1"/>
</dbReference>
<dbReference type="InterPro" id="IPR015422">
    <property type="entry name" value="PyrdxlP-dep_Trfase_small"/>
</dbReference>
<dbReference type="HAMAP" id="MF_01023">
    <property type="entry name" value="HisC_aminotrans_2"/>
    <property type="match status" value="1"/>
</dbReference>
<dbReference type="InterPro" id="IPR015424">
    <property type="entry name" value="PyrdxlP-dep_Trfase"/>
</dbReference>
<name>A0ABM6RPH7_9FIRM</name>
<dbReference type="Gene3D" id="3.90.1150.10">
    <property type="entry name" value="Aspartate Aminotransferase, domain 1"/>
    <property type="match status" value="1"/>
</dbReference>
<dbReference type="Pfam" id="PF00155">
    <property type="entry name" value="Aminotran_1_2"/>
    <property type="match status" value="1"/>
</dbReference>
<keyword evidence="5 6" id="KW-0663">Pyridoxal phosphate</keyword>
<dbReference type="InterPro" id="IPR005861">
    <property type="entry name" value="HisP_aminotrans"/>
</dbReference>
<evidence type="ECO:0000256" key="2">
    <source>
        <dbReference type="ARBA" id="ARBA00011738"/>
    </source>
</evidence>
<organism evidence="8 9">
    <name type="scientific">Sulfobacillus thermotolerans</name>
    <dbReference type="NCBI Taxonomy" id="338644"/>
    <lineage>
        <taxon>Bacteria</taxon>
        <taxon>Bacillati</taxon>
        <taxon>Bacillota</taxon>
        <taxon>Clostridia</taxon>
        <taxon>Eubacteriales</taxon>
        <taxon>Clostridiales Family XVII. Incertae Sedis</taxon>
        <taxon>Sulfobacillus</taxon>
    </lineage>
</organism>
<evidence type="ECO:0000256" key="3">
    <source>
        <dbReference type="ARBA" id="ARBA00022576"/>
    </source>
</evidence>
<comment type="catalytic activity">
    <reaction evidence="6">
        <text>L-histidinol phosphate + 2-oxoglutarate = 3-(imidazol-4-yl)-2-oxopropyl phosphate + L-glutamate</text>
        <dbReference type="Rhea" id="RHEA:23744"/>
        <dbReference type="ChEBI" id="CHEBI:16810"/>
        <dbReference type="ChEBI" id="CHEBI:29985"/>
        <dbReference type="ChEBI" id="CHEBI:57766"/>
        <dbReference type="ChEBI" id="CHEBI:57980"/>
        <dbReference type="EC" id="2.6.1.9"/>
    </reaction>
</comment>
<keyword evidence="3 6" id="KW-0032">Aminotransferase</keyword>